<feature type="chain" id="PRO_5009326098" evidence="2">
    <location>
        <begin position="26"/>
        <end position="451"/>
    </location>
</feature>
<evidence type="ECO:0000313" key="3">
    <source>
        <dbReference type="EnsemblMetazoa" id="SCAU005286-PA"/>
    </source>
</evidence>
<keyword evidence="4" id="KW-1185">Reference proteome</keyword>
<evidence type="ECO:0000313" key="4">
    <source>
        <dbReference type="Proteomes" id="UP000095300"/>
    </source>
</evidence>
<feature type="region of interest" description="Disordered" evidence="1">
    <location>
        <begin position="135"/>
        <end position="166"/>
    </location>
</feature>
<feature type="compositionally biased region" description="Acidic residues" evidence="1">
    <location>
        <begin position="407"/>
        <end position="416"/>
    </location>
</feature>
<feature type="compositionally biased region" description="Polar residues" evidence="1">
    <location>
        <begin position="135"/>
        <end position="155"/>
    </location>
</feature>
<reference evidence="3" key="1">
    <citation type="submission" date="2020-05" db="UniProtKB">
        <authorList>
            <consortium name="EnsemblMetazoa"/>
        </authorList>
    </citation>
    <scope>IDENTIFICATION</scope>
    <source>
        <strain evidence="3">USDA</strain>
    </source>
</reference>
<dbReference type="OrthoDB" id="8043790at2759"/>
<evidence type="ECO:0000256" key="1">
    <source>
        <dbReference type="SAM" id="MobiDB-lite"/>
    </source>
</evidence>
<dbReference type="Proteomes" id="UP000095300">
    <property type="component" value="Unassembled WGS sequence"/>
</dbReference>
<keyword evidence="2" id="KW-0732">Signal</keyword>
<dbReference type="AlphaFoldDB" id="A0A1I8P6J6"/>
<organism evidence="3 4">
    <name type="scientific">Stomoxys calcitrans</name>
    <name type="common">Stable fly</name>
    <name type="synonym">Conops calcitrans</name>
    <dbReference type="NCBI Taxonomy" id="35570"/>
    <lineage>
        <taxon>Eukaryota</taxon>
        <taxon>Metazoa</taxon>
        <taxon>Ecdysozoa</taxon>
        <taxon>Arthropoda</taxon>
        <taxon>Hexapoda</taxon>
        <taxon>Insecta</taxon>
        <taxon>Pterygota</taxon>
        <taxon>Neoptera</taxon>
        <taxon>Endopterygota</taxon>
        <taxon>Diptera</taxon>
        <taxon>Brachycera</taxon>
        <taxon>Muscomorpha</taxon>
        <taxon>Muscoidea</taxon>
        <taxon>Muscidae</taxon>
        <taxon>Stomoxys</taxon>
    </lineage>
</organism>
<sequence>MSSFAAKLWLLIWCATFSLFQVANASVFGIGARRLGDQLLMKDIAKTTAITLTEETVITFNYAIPQPITYIEMISDEDIYVSLDFSYENDLVNGTIRKKVHDEVTIEPIQNHDPFEVLIQIYGYFETPYQMDTKNFLNRGQTSSGGNHKSHQPSVQKPKGTSHFKAQKPKETLSLMFEDTVALEEFDDIDSEFVHQDKVAVALDKSDDSDDNMLFPVNRNKIIQMGNRQRGDYLLYEADQTSLEGTELPTNHTVLFYYIDNNFITYVEFTIFDYFLEHPLTSDDYQSPTVAFEKISPHTLKAIVTDHRTKSLFVQMQVYGYEPNDKPVAFQSYLTSGQQIGSNNNNDNNADADAWHDDVEYVCKKLTLTSKRRTHVHFNSVQAPTTKQQESLPPPPPLEDTYNSNDAQEEEEALENDVDGVGQLVICNWLITMMTTTTVVLFVATHMPTYC</sequence>
<name>A0A1I8P6J6_STOCA</name>
<dbReference type="EnsemblMetazoa" id="SCAU005286-RA">
    <property type="protein sequence ID" value="SCAU005286-PA"/>
    <property type="gene ID" value="SCAU005286"/>
</dbReference>
<gene>
    <name evidence="3" type="primary">106080536</name>
</gene>
<feature type="signal peptide" evidence="2">
    <location>
        <begin position="1"/>
        <end position="25"/>
    </location>
</feature>
<proteinExistence type="predicted"/>
<dbReference type="VEuPathDB" id="VectorBase:SCAU005286"/>
<evidence type="ECO:0000256" key="2">
    <source>
        <dbReference type="SAM" id="SignalP"/>
    </source>
</evidence>
<protein>
    <submittedName>
        <fullName evidence="3">Uncharacterized protein</fullName>
    </submittedName>
</protein>
<dbReference type="STRING" id="35570.A0A1I8P6J6"/>
<feature type="compositionally biased region" description="Polar residues" evidence="1">
    <location>
        <begin position="378"/>
        <end position="391"/>
    </location>
</feature>
<accession>A0A1I8P6J6</accession>
<feature type="region of interest" description="Disordered" evidence="1">
    <location>
        <begin position="378"/>
        <end position="416"/>
    </location>
</feature>